<organism evidence="1">
    <name type="scientific">marine metagenome</name>
    <dbReference type="NCBI Taxonomy" id="408172"/>
    <lineage>
        <taxon>unclassified sequences</taxon>
        <taxon>metagenomes</taxon>
        <taxon>ecological metagenomes</taxon>
    </lineage>
</organism>
<gene>
    <name evidence="1" type="ORF">METZ01_LOCUS383292</name>
</gene>
<feature type="non-terminal residue" evidence="1">
    <location>
        <position position="295"/>
    </location>
</feature>
<dbReference type="Gene3D" id="2.60.40.10">
    <property type="entry name" value="Immunoglobulins"/>
    <property type="match status" value="1"/>
</dbReference>
<dbReference type="AlphaFoldDB" id="A0A382U9T1"/>
<dbReference type="SUPFAM" id="SSF49313">
    <property type="entry name" value="Cadherin-like"/>
    <property type="match status" value="1"/>
</dbReference>
<dbReference type="InterPro" id="IPR015919">
    <property type="entry name" value="Cadherin-like_sf"/>
</dbReference>
<accession>A0A382U9T1</accession>
<reference evidence="1" key="1">
    <citation type="submission" date="2018-05" db="EMBL/GenBank/DDBJ databases">
        <authorList>
            <person name="Lanie J.A."/>
            <person name="Ng W.-L."/>
            <person name="Kazmierczak K.M."/>
            <person name="Andrzejewski T.M."/>
            <person name="Davidsen T.M."/>
            <person name="Wayne K.J."/>
            <person name="Tettelin H."/>
            <person name="Glass J.I."/>
            <person name="Rusch D."/>
            <person name="Podicherti R."/>
            <person name="Tsui H.-C.T."/>
            <person name="Winkler M.E."/>
        </authorList>
    </citation>
    <scope>NUCLEOTIDE SEQUENCE</scope>
</reference>
<name>A0A382U9T1_9ZZZZ</name>
<dbReference type="Pfam" id="PF17963">
    <property type="entry name" value="Big_9"/>
    <property type="match status" value="1"/>
</dbReference>
<protein>
    <recommendedName>
        <fullName evidence="2">Cadherin domain-containing protein</fullName>
    </recommendedName>
</protein>
<dbReference type="GO" id="GO:0005509">
    <property type="term" value="F:calcium ion binding"/>
    <property type="evidence" value="ECO:0007669"/>
    <property type="project" value="InterPro"/>
</dbReference>
<dbReference type="GO" id="GO:0016020">
    <property type="term" value="C:membrane"/>
    <property type="evidence" value="ECO:0007669"/>
    <property type="project" value="InterPro"/>
</dbReference>
<evidence type="ECO:0008006" key="2">
    <source>
        <dbReference type="Google" id="ProtNLM"/>
    </source>
</evidence>
<dbReference type="EMBL" id="UINC01142228">
    <property type="protein sequence ID" value="SVD30438.1"/>
    <property type="molecule type" value="Genomic_DNA"/>
</dbReference>
<feature type="non-terminal residue" evidence="1">
    <location>
        <position position="1"/>
    </location>
</feature>
<dbReference type="InterPro" id="IPR013783">
    <property type="entry name" value="Ig-like_fold"/>
</dbReference>
<evidence type="ECO:0000313" key="1">
    <source>
        <dbReference type="EMBL" id="SVD30438.1"/>
    </source>
</evidence>
<sequence>NGTTGTLIFDVQDNQNGSSEITVTVTDSEGVGASETFMLTVNAVNDAPVLEALEDEITQTGVAISVVLSATDVDGDALTFTAESDTDGVAAEITGDLLTLVPGGLYSGTAVISVVASDGVANSNSESFSLTVIAYDDVSLAGGWNLMSYDIFMDVSAPEDVFADLIADENLVVVTGYDGSGFLFYEPTGIPGLNTLEAIEPGDGYFVKLYEDASILQSGNFIPSDYAVDLPQSWSVLAYWLHQTMAPDEAFVELMGAGSLIYVTTFIPDVGLVFFDANGFPFLNTLTALDNGFGY</sequence>
<proteinExistence type="predicted"/>